<dbReference type="Proteomes" id="UP000001072">
    <property type="component" value="Unassembled WGS sequence"/>
</dbReference>
<accession>F4S3F8</accession>
<dbReference type="GO" id="GO:0004674">
    <property type="term" value="F:protein serine/threonine kinase activity"/>
    <property type="evidence" value="ECO:0007669"/>
    <property type="project" value="UniProtKB-KW"/>
</dbReference>
<dbReference type="InParanoid" id="F4S3F8"/>
<keyword evidence="2" id="KW-0808">Transferase</keyword>
<dbReference type="GeneID" id="18924406"/>
<evidence type="ECO:0000313" key="6">
    <source>
        <dbReference type="Proteomes" id="UP000001072"/>
    </source>
</evidence>
<dbReference type="GO" id="GO:0005524">
    <property type="term" value="F:ATP binding"/>
    <property type="evidence" value="ECO:0007669"/>
    <property type="project" value="InterPro"/>
</dbReference>
<evidence type="ECO:0000256" key="3">
    <source>
        <dbReference type="ARBA" id="ARBA00022777"/>
    </source>
</evidence>
<dbReference type="PROSITE" id="PS51158">
    <property type="entry name" value="ALPHA_KINASE"/>
    <property type="match status" value="1"/>
</dbReference>
<evidence type="ECO:0000259" key="4">
    <source>
        <dbReference type="PROSITE" id="PS51158"/>
    </source>
</evidence>
<dbReference type="HOGENOM" id="CLU_048144_0_0_1"/>
<dbReference type="Gene3D" id="3.20.200.10">
    <property type="entry name" value="MHCK/EF2 kinase"/>
    <property type="match status" value="1"/>
</dbReference>
<evidence type="ECO:0000313" key="5">
    <source>
        <dbReference type="EMBL" id="EGG00802.1"/>
    </source>
</evidence>
<dbReference type="EMBL" id="GL883143">
    <property type="protein sequence ID" value="EGG00802.1"/>
    <property type="molecule type" value="Genomic_DNA"/>
</dbReference>
<proteinExistence type="predicted"/>
<protein>
    <recommendedName>
        <fullName evidence="4">Alpha-type protein kinase domain-containing protein</fullName>
    </recommendedName>
</protein>
<dbReference type="AlphaFoldDB" id="F4S3F8"/>
<gene>
    <name evidence="5" type="ORF">MELLADRAFT_111515</name>
</gene>
<reference evidence="6" key="1">
    <citation type="journal article" date="2011" name="Proc. Natl. Acad. Sci. U.S.A.">
        <title>Obligate biotrophy features unraveled by the genomic analysis of rust fungi.</title>
        <authorList>
            <person name="Duplessis S."/>
            <person name="Cuomo C.A."/>
            <person name="Lin Y.-C."/>
            <person name="Aerts A."/>
            <person name="Tisserant E."/>
            <person name="Veneault-Fourrey C."/>
            <person name="Joly D.L."/>
            <person name="Hacquard S."/>
            <person name="Amselem J."/>
            <person name="Cantarel B.L."/>
            <person name="Chiu R."/>
            <person name="Coutinho P.M."/>
            <person name="Feau N."/>
            <person name="Field M."/>
            <person name="Frey P."/>
            <person name="Gelhaye E."/>
            <person name="Goldberg J."/>
            <person name="Grabherr M.G."/>
            <person name="Kodira C.D."/>
            <person name="Kohler A."/>
            <person name="Kuees U."/>
            <person name="Lindquist E.A."/>
            <person name="Lucas S.M."/>
            <person name="Mago R."/>
            <person name="Mauceli E."/>
            <person name="Morin E."/>
            <person name="Murat C."/>
            <person name="Pangilinan J.L."/>
            <person name="Park R."/>
            <person name="Pearson M."/>
            <person name="Quesneville H."/>
            <person name="Rouhier N."/>
            <person name="Sakthikumar S."/>
            <person name="Salamov A.A."/>
            <person name="Schmutz J."/>
            <person name="Selles B."/>
            <person name="Shapiro H."/>
            <person name="Tanguay P."/>
            <person name="Tuskan G.A."/>
            <person name="Henrissat B."/>
            <person name="Van de Peer Y."/>
            <person name="Rouze P."/>
            <person name="Ellis J.G."/>
            <person name="Dodds P.N."/>
            <person name="Schein J.E."/>
            <person name="Zhong S."/>
            <person name="Hamelin R.C."/>
            <person name="Grigoriev I.V."/>
            <person name="Szabo L.J."/>
            <person name="Martin F."/>
        </authorList>
    </citation>
    <scope>NUCLEOTIDE SEQUENCE [LARGE SCALE GENOMIC DNA]</scope>
    <source>
        <strain evidence="6">98AG31 / pathotype 3-4-7</strain>
    </source>
</reference>
<name>F4S3F8_MELLP</name>
<dbReference type="OrthoDB" id="44277at2759"/>
<dbReference type="InterPro" id="IPR004166">
    <property type="entry name" value="a-kinase_dom"/>
</dbReference>
<dbReference type="RefSeq" id="XP_007415876.1">
    <property type="nucleotide sequence ID" value="XM_007415814.1"/>
</dbReference>
<keyword evidence="1" id="KW-0723">Serine/threonine-protein kinase</keyword>
<feature type="domain" description="Alpha-type protein kinase" evidence="4">
    <location>
        <begin position="157"/>
        <end position="456"/>
    </location>
</feature>
<keyword evidence="3" id="KW-0418">Kinase</keyword>
<evidence type="ECO:0000256" key="1">
    <source>
        <dbReference type="ARBA" id="ARBA00022527"/>
    </source>
</evidence>
<dbReference type="VEuPathDB" id="FungiDB:MELLADRAFT_111515"/>
<organism evidence="6">
    <name type="scientific">Melampsora larici-populina (strain 98AG31 / pathotype 3-4-7)</name>
    <name type="common">Poplar leaf rust fungus</name>
    <dbReference type="NCBI Taxonomy" id="747676"/>
    <lineage>
        <taxon>Eukaryota</taxon>
        <taxon>Fungi</taxon>
        <taxon>Dikarya</taxon>
        <taxon>Basidiomycota</taxon>
        <taxon>Pucciniomycotina</taxon>
        <taxon>Pucciniomycetes</taxon>
        <taxon>Pucciniales</taxon>
        <taxon>Melampsoraceae</taxon>
        <taxon>Melampsora</taxon>
    </lineage>
</organism>
<dbReference type="Pfam" id="PF02816">
    <property type="entry name" value="Alpha_kinase"/>
    <property type="match status" value="1"/>
</dbReference>
<keyword evidence="6" id="KW-1185">Reference proteome</keyword>
<sequence>MNHRTNAFFPLIIDADAGTTPPTLLIEANNSDQKGSVAWSVSANSSAHVAPTVIDLTGSDHDHSSEILHDHSSSDLLPPSIIRPLILNPSGVVQPDEDPVLAGLKDSIQSISMNEVSGTFYLSTFNMRYKLTDIAFIPEVPNVSTQSQSNTEGFKVPYYEDLENLGVKEEGRLYRVEEKTFQQDSPYYDEYEFVSLLKDSIYYKCFDKVTVNVRDNADMYHCRIYLDHREAKGWYFLKYEDTWARLESQGRAQCFERALSSRDARMVLARFKDELFKRTRNERGKINPVHLLWHGLAEAMKVQPCHVVQCAGSKYEDEPRWMVIEGVNEESTHRFIYEYGFNIQPMEPHNWTDLINAFVHFTYQLSGGKSLIAKLNGDARGQITNVVIYDKEYVFNFILQKGRANSDKYNNAFRRRPFHSQTSQEMMDKIKNVFEVHFPYEHKCNLICQHIGDQKLI</sequence>
<evidence type="ECO:0000256" key="2">
    <source>
        <dbReference type="ARBA" id="ARBA00022679"/>
    </source>
</evidence>
<dbReference type="KEGG" id="mlr:MELLADRAFT_111515"/>